<sequence>MLISYLNVQRISEFQSCDSIRRYPENSGIVIIVRFYIKNNFFIKLNATEISKIEVISLPGNQKKIDVGYGDDYWILTENNELYHKSMMLQKFVYKRSDVLDFAVGLDGTVAYIDINNEVYVRSMNADWWYKIADGSYAHQTISICDYKTIFTTNDNFDFIKGVYDYKIDDKLDMYNWEYVVLFGIIQYGLEVAKNMLIFTKIIIHILFIN</sequence>
<accession>U9UDB6</accession>
<dbReference type="VEuPathDB" id="FungiDB:RhiirFUN_002676"/>
<dbReference type="AlphaFoldDB" id="U9UDB6"/>
<dbReference type="HOGENOM" id="CLU_1310689_0_0_1"/>
<protein>
    <submittedName>
        <fullName evidence="1">Uncharacterized protein</fullName>
    </submittedName>
</protein>
<proteinExistence type="predicted"/>
<evidence type="ECO:0000313" key="1">
    <source>
        <dbReference type="EMBL" id="ESA13586.1"/>
    </source>
</evidence>
<organism evidence="1">
    <name type="scientific">Rhizophagus irregularis (strain DAOM 181602 / DAOM 197198 / MUCL 43194)</name>
    <name type="common">Arbuscular mycorrhizal fungus</name>
    <name type="synonym">Glomus intraradices</name>
    <dbReference type="NCBI Taxonomy" id="747089"/>
    <lineage>
        <taxon>Eukaryota</taxon>
        <taxon>Fungi</taxon>
        <taxon>Fungi incertae sedis</taxon>
        <taxon>Mucoromycota</taxon>
        <taxon>Glomeromycotina</taxon>
        <taxon>Glomeromycetes</taxon>
        <taxon>Glomerales</taxon>
        <taxon>Glomeraceae</taxon>
        <taxon>Rhizophagus</taxon>
    </lineage>
</organism>
<reference evidence="1" key="1">
    <citation type="submission" date="2013-07" db="EMBL/GenBank/DDBJ databases">
        <title>The genome of an arbuscular mycorrhizal fungus provides insights into the evolution of the oldest plant symbiosis.</title>
        <authorList>
            <consortium name="DOE Joint Genome Institute"/>
            <person name="Tisserant E."/>
            <person name="Malbreil M."/>
            <person name="Kuo A."/>
            <person name="Kohler A."/>
            <person name="Symeonidi A."/>
            <person name="Balestrini R."/>
            <person name="Charron P."/>
            <person name="Duensing N."/>
            <person name="Frei-dit-Frey N."/>
            <person name="Gianinazzi-Pearson V."/>
            <person name="Gilbert B."/>
            <person name="Handa Y."/>
            <person name="Hijri M."/>
            <person name="Kaul R."/>
            <person name="Kawaguchi M."/>
            <person name="Krajinski F."/>
            <person name="Lammers P."/>
            <person name="Lapierre D."/>
            <person name="Masclaux F.G."/>
            <person name="Murat C."/>
            <person name="Morin E."/>
            <person name="Ndikumana S."/>
            <person name="Pagni M."/>
            <person name="Petitpierre D."/>
            <person name="Requena N."/>
            <person name="Rosikiewicz P."/>
            <person name="Riley R."/>
            <person name="Saito K."/>
            <person name="San Clemente H."/>
            <person name="Shapiro H."/>
            <person name="van Tuinen D."/>
            <person name="Becard G."/>
            <person name="Bonfante P."/>
            <person name="Paszkowski U."/>
            <person name="Shachar-Hill Y."/>
            <person name="Young J.P."/>
            <person name="Sanders I.R."/>
            <person name="Henrissat B."/>
            <person name="Rensing S.A."/>
            <person name="Grigoriev I.V."/>
            <person name="Corradi N."/>
            <person name="Roux C."/>
            <person name="Martin F."/>
        </authorList>
    </citation>
    <scope>NUCLEOTIDE SEQUENCE</scope>
    <source>
        <strain evidence="1">DAOM 197198</strain>
    </source>
</reference>
<name>U9UDB6_RHIID</name>
<dbReference type="EMBL" id="KI283760">
    <property type="protein sequence ID" value="ESA13586.1"/>
    <property type="molecule type" value="Genomic_DNA"/>
</dbReference>
<gene>
    <name evidence="1" type="ORF">GLOINDRAFT_95827</name>
</gene>